<keyword evidence="7" id="KW-0175">Coiled coil</keyword>
<dbReference type="Pfam" id="PF13176">
    <property type="entry name" value="TPR_7"/>
    <property type="match status" value="1"/>
</dbReference>
<dbReference type="GO" id="GO:0005737">
    <property type="term" value="C:cytoplasm"/>
    <property type="evidence" value="ECO:0000318"/>
    <property type="project" value="GO_Central"/>
</dbReference>
<evidence type="ECO:0000313" key="13">
    <source>
        <dbReference type="Proteomes" id="UP000008549"/>
    </source>
</evidence>
<organism evidence="12 13">
    <name type="scientific">Caenorhabditis briggsae</name>
    <dbReference type="NCBI Taxonomy" id="6238"/>
    <lineage>
        <taxon>Eukaryota</taxon>
        <taxon>Metazoa</taxon>
        <taxon>Ecdysozoa</taxon>
        <taxon>Nematoda</taxon>
        <taxon>Chromadorea</taxon>
        <taxon>Rhabditida</taxon>
        <taxon>Rhabditina</taxon>
        <taxon>Rhabditomorpha</taxon>
        <taxon>Rhabditoidea</taxon>
        <taxon>Rhabditidae</taxon>
        <taxon>Peloderinae</taxon>
        <taxon>Caenorhabditis</taxon>
    </lineage>
</organism>
<dbReference type="PANTHER" id="PTHR45783:SF3">
    <property type="entry name" value="KINESIN LIGHT CHAIN"/>
    <property type="match status" value="1"/>
</dbReference>
<name>A8X939_CAEBR</name>
<dbReference type="GO" id="GO:0007018">
    <property type="term" value="P:microtubule-based movement"/>
    <property type="evidence" value="ECO:0000318"/>
    <property type="project" value="GO_Central"/>
</dbReference>
<evidence type="ECO:0000256" key="7">
    <source>
        <dbReference type="ARBA" id="ARBA00023054"/>
    </source>
</evidence>
<dbReference type="GO" id="GO:0005874">
    <property type="term" value="C:microtubule"/>
    <property type="evidence" value="ECO:0007669"/>
    <property type="project" value="UniProtKB-UniRule"/>
</dbReference>
<dbReference type="EMBL" id="HE600954">
    <property type="protein sequence ID" value="CAP29151.1"/>
    <property type="molecule type" value="Genomic_DNA"/>
</dbReference>
<dbReference type="WormBase" id="CBG09436">
    <property type="protein sequence ID" value="CBP46163"/>
    <property type="gene ID" value="WBGene00031018"/>
    <property type="gene designation" value="Cbr-klc-1"/>
</dbReference>
<dbReference type="InterPro" id="IPR011990">
    <property type="entry name" value="TPR-like_helical_dom_sf"/>
</dbReference>
<evidence type="ECO:0000256" key="9">
    <source>
        <dbReference type="ARBA" id="ARBA00023212"/>
    </source>
</evidence>
<comment type="function">
    <text evidence="11">Kinesin is a microtubule-associated force-producing protein that play a role in organelle transport.</text>
</comment>
<dbReference type="Gene3D" id="1.25.40.10">
    <property type="entry name" value="Tetratricopeptide repeat domain"/>
    <property type="match status" value="1"/>
</dbReference>
<protein>
    <recommendedName>
        <fullName evidence="11">Kinesin light chain</fullName>
    </recommendedName>
</protein>
<dbReference type="PANTHER" id="PTHR45783">
    <property type="entry name" value="KINESIN LIGHT CHAIN"/>
    <property type="match status" value="1"/>
</dbReference>
<keyword evidence="8 11" id="KW-0505">Motor protein</keyword>
<dbReference type="CTD" id="8578954"/>
<feature type="repeat" description="TPR" evidence="10">
    <location>
        <begin position="253"/>
        <end position="286"/>
    </location>
</feature>
<dbReference type="OMA" id="HTSGHCH"/>
<dbReference type="KEGG" id="cbr:CBG_09436"/>
<gene>
    <name evidence="14" type="primary">klc-1</name>
    <name evidence="12 14" type="ORF">CBG09436</name>
    <name evidence="12" type="ORF">CBG_09436</name>
</gene>
<dbReference type="AlphaFoldDB" id="A8X939"/>
<proteinExistence type="inferred from homology"/>
<evidence type="ECO:0000256" key="5">
    <source>
        <dbReference type="ARBA" id="ARBA00022737"/>
    </source>
</evidence>
<dbReference type="SMART" id="SM00028">
    <property type="entry name" value="TPR"/>
    <property type="match status" value="4"/>
</dbReference>
<dbReference type="GO" id="GO:0005871">
    <property type="term" value="C:kinesin complex"/>
    <property type="evidence" value="ECO:0007669"/>
    <property type="project" value="UniProtKB-UniRule"/>
</dbReference>
<dbReference type="Pfam" id="PF13424">
    <property type="entry name" value="TPR_12"/>
    <property type="match status" value="2"/>
</dbReference>
<comment type="similarity">
    <text evidence="2 11">Belongs to the kinesin light chain family.</text>
</comment>
<comment type="subcellular location">
    <subcellularLocation>
        <location evidence="1 11">Cytoplasm</location>
        <location evidence="1 11">Cytoskeleton</location>
    </subcellularLocation>
</comment>
<evidence type="ECO:0000313" key="14">
    <source>
        <dbReference type="WormBase" id="CBG09436"/>
    </source>
</evidence>
<dbReference type="GeneID" id="8578954"/>
<keyword evidence="5" id="KW-0677">Repeat</keyword>
<dbReference type="InterPro" id="IPR019734">
    <property type="entry name" value="TPR_rpt"/>
</dbReference>
<evidence type="ECO:0000256" key="11">
    <source>
        <dbReference type="RuleBase" id="RU367020"/>
    </source>
</evidence>
<dbReference type="RefSeq" id="XP_002636959.1">
    <property type="nucleotide sequence ID" value="XM_002636913.1"/>
</dbReference>
<evidence type="ECO:0000313" key="12">
    <source>
        <dbReference type="EMBL" id="CAP29151.1"/>
    </source>
</evidence>
<sequence>MANFEEGLTTDLKTIQQRITSLRDEHNNCSNTIEANSEGVDSNEPSLSKEIQIQLNENMEKLLDNENDVSMLLMVAQLLHAADVQKAKSRDAEKLLIERNDWLVEELAETQSRLQESERINGQLEEEVKHLRFLDTTKTIRTDIQSSTLADETSRPLAIDTLQDLGFGPEDDENDINHSRNNHHALLKLSFTDLRDGQPNCVNNNPSPNRLVTLNTLVIQYMKDGRYDIAGPLGKQALEDLINVHGRNHPDVATMMNLLAMVYRDQQKYKEAAQYLEDALAIRESCFGENHQTTAANLNNLAIVLGKRGKFKEAEPLCRRALKIRETVLGEDHVEVARQLTNLGLLCLNMGKYEEVEACHKKALKIYEAKLGTDDPNTIKTKNNLASIFLKLGKYDEAESLYKQILTRAHETQFGTKHDSKPIWKIAEEREEKKQKGELDTSLVGPVSVPYLESEHILSALTKLSALYRKQGEFEAADYLENVAVRTKTPEEGSRVDSHFLTTSSNEDSRVRVANTGIRSKLLSALGFNI</sequence>
<evidence type="ECO:0000256" key="2">
    <source>
        <dbReference type="ARBA" id="ARBA00009622"/>
    </source>
</evidence>
<dbReference type="PROSITE" id="PS50005">
    <property type="entry name" value="TPR"/>
    <property type="match status" value="1"/>
</dbReference>
<dbReference type="PRINTS" id="PR00381">
    <property type="entry name" value="KINESINLIGHT"/>
</dbReference>
<accession>A8X939</accession>
<dbReference type="InterPro" id="IPR002151">
    <property type="entry name" value="Kinesin_light"/>
</dbReference>
<dbReference type="GO" id="GO:0019894">
    <property type="term" value="F:kinesin binding"/>
    <property type="evidence" value="ECO:0000318"/>
    <property type="project" value="GO_Central"/>
</dbReference>
<evidence type="ECO:0000256" key="6">
    <source>
        <dbReference type="ARBA" id="ARBA00022803"/>
    </source>
</evidence>
<keyword evidence="9 11" id="KW-0206">Cytoskeleton</keyword>
<evidence type="ECO:0000256" key="3">
    <source>
        <dbReference type="ARBA" id="ARBA00022490"/>
    </source>
</evidence>
<evidence type="ECO:0000256" key="4">
    <source>
        <dbReference type="ARBA" id="ARBA00022701"/>
    </source>
</evidence>
<keyword evidence="13" id="KW-1185">Reference proteome</keyword>
<dbReference type="InParanoid" id="A8X939"/>
<reference evidence="12 13" key="1">
    <citation type="journal article" date="2003" name="PLoS Biol.">
        <title>The genome sequence of Caenorhabditis briggsae: a platform for comparative genomics.</title>
        <authorList>
            <person name="Stein L.D."/>
            <person name="Bao Z."/>
            <person name="Blasiar D."/>
            <person name="Blumenthal T."/>
            <person name="Brent M.R."/>
            <person name="Chen N."/>
            <person name="Chinwalla A."/>
            <person name="Clarke L."/>
            <person name="Clee C."/>
            <person name="Coghlan A."/>
            <person name="Coulson A."/>
            <person name="D'Eustachio P."/>
            <person name="Fitch D.H."/>
            <person name="Fulton L.A."/>
            <person name="Fulton R.E."/>
            <person name="Griffiths-Jones S."/>
            <person name="Harris T.W."/>
            <person name="Hillier L.W."/>
            <person name="Kamath R."/>
            <person name="Kuwabara P.E."/>
            <person name="Mardis E.R."/>
            <person name="Marra M.A."/>
            <person name="Miner T.L."/>
            <person name="Minx P."/>
            <person name="Mullikin J.C."/>
            <person name="Plumb R.W."/>
            <person name="Rogers J."/>
            <person name="Schein J.E."/>
            <person name="Sohrmann M."/>
            <person name="Spieth J."/>
            <person name="Stajich J.E."/>
            <person name="Wei C."/>
            <person name="Willey D."/>
            <person name="Wilson R.K."/>
            <person name="Durbin R."/>
            <person name="Waterston R.H."/>
        </authorList>
    </citation>
    <scope>NUCLEOTIDE SEQUENCE [LARGE SCALE GENOMIC DNA]</scope>
    <source>
        <strain evidence="12 13">AF16</strain>
    </source>
</reference>
<evidence type="ECO:0000256" key="10">
    <source>
        <dbReference type="PROSITE-ProRule" id="PRU00339"/>
    </source>
</evidence>
<dbReference type="STRING" id="6238.A8X939"/>
<dbReference type="eggNOG" id="KOG1840">
    <property type="taxonomic scope" value="Eukaryota"/>
</dbReference>
<dbReference type="SUPFAM" id="SSF48452">
    <property type="entry name" value="TPR-like"/>
    <property type="match status" value="1"/>
</dbReference>
<dbReference type="Proteomes" id="UP000008549">
    <property type="component" value="Unassembled WGS sequence"/>
</dbReference>
<dbReference type="HOGENOM" id="CLU_019953_0_0_1"/>
<evidence type="ECO:0000256" key="1">
    <source>
        <dbReference type="ARBA" id="ARBA00004245"/>
    </source>
</evidence>
<evidence type="ECO:0000256" key="8">
    <source>
        <dbReference type="ARBA" id="ARBA00023175"/>
    </source>
</evidence>
<keyword evidence="6 10" id="KW-0802">TPR repeat</keyword>
<reference evidence="12 13" key="2">
    <citation type="journal article" date="2011" name="PLoS Genet.">
        <title>Caenorhabditis briggsae recombinant inbred line genotypes reveal inter-strain incompatibility and the evolution of recombination.</title>
        <authorList>
            <person name="Ross J.A."/>
            <person name="Koboldt D.C."/>
            <person name="Staisch J.E."/>
            <person name="Chamberlin H.M."/>
            <person name="Gupta B.P."/>
            <person name="Miller R.D."/>
            <person name="Baird S.E."/>
            <person name="Haag E.S."/>
        </authorList>
    </citation>
    <scope>NUCLEOTIDE SEQUENCE [LARGE SCALE GENOMIC DNA]</scope>
    <source>
        <strain evidence="12 13">AF16</strain>
    </source>
</reference>
<keyword evidence="3 11" id="KW-0963">Cytoplasm</keyword>
<keyword evidence="4 11" id="KW-0493">Microtubule</keyword>
<comment type="subunit">
    <text evidence="11">Oligomeric complex composed of two heavy chains and two light chains.</text>
</comment>